<dbReference type="KEGG" id="lagl:BEN83_07550"/>
<feature type="region of interest" description="Disordered" evidence="1">
    <location>
        <begin position="28"/>
        <end position="52"/>
    </location>
</feature>
<dbReference type="STRING" id="1601.GCA_001243975_00285"/>
<proteinExistence type="predicted"/>
<dbReference type="Gene3D" id="3.10.570.10">
    <property type="entry name" value="sex pheromone staph- cam373 precursor domain"/>
    <property type="match status" value="1"/>
</dbReference>
<evidence type="ECO:0000313" key="8">
    <source>
        <dbReference type="Proteomes" id="UP000234579"/>
    </source>
</evidence>
<dbReference type="Proteomes" id="UP000215261">
    <property type="component" value="Unassembled WGS sequence"/>
</dbReference>
<accession>A0A226RMZ6</accession>
<name>A0A226RMZ6_9LACO</name>
<dbReference type="Proteomes" id="UP000563853">
    <property type="component" value="Unassembled WGS sequence"/>
</dbReference>
<evidence type="ECO:0000313" key="5">
    <source>
        <dbReference type="EMBL" id="PLA77272.1"/>
    </source>
</evidence>
<organism evidence="4 7">
    <name type="scientific">Ligilactobacillus agilis</name>
    <dbReference type="NCBI Taxonomy" id="1601"/>
    <lineage>
        <taxon>Bacteria</taxon>
        <taxon>Bacillati</taxon>
        <taxon>Bacillota</taxon>
        <taxon>Bacilli</taxon>
        <taxon>Lactobacillales</taxon>
        <taxon>Lactobacillaceae</taxon>
        <taxon>Ligilactobacillus</taxon>
    </lineage>
</organism>
<dbReference type="EMBL" id="LUGO01000024">
    <property type="protein sequence ID" value="OXS41833.1"/>
    <property type="molecule type" value="Genomic_DNA"/>
</dbReference>
<protein>
    <submittedName>
        <fullName evidence="4">CamS family sex pheromone protein</fullName>
    </submittedName>
</protein>
<feature type="region of interest" description="Disordered" evidence="1">
    <location>
        <begin position="123"/>
        <end position="145"/>
    </location>
</feature>
<dbReference type="AlphaFoldDB" id="A0A226RMZ6"/>
<feature type="chain" id="PRO_5041601890" evidence="2">
    <location>
        <begin position="22"/>
        <end position="386"/>
    </location>
</feature>
<reference evidence="4 7" key="1">
    <citation type="submission" date="2016-03" db="EMBL/GenBank/DDBJ databases">
        <title>Sequencing of Lactobacillus Species from Commercial Turkeys.</title>
        <authorList>
            <person name="Johnson T.J."/>
            <person name="Youmans B.P."/>
            <person name="Case K.A."/>
        </authorList>
    </citation>
    <scope>NUCLEOTIDE SEQUENCE [LARGE SCALE GENOMIC DNA]</scope>
    <source>
        <strain evidence="4 7">UMNLA1</strain>
    </source>
</reference>
<dbReference type="RefSeq" id="WP_089144978.1">
    <property type="nucleotide sequence ID" value="NZ_BLAN01000004.1"/>
</dbReference>
<evidence type="ECO:0000256" key="2">
    <source>
        <dbReference type="SAM" id="SignalP"/>
    </source>
</evidence>
<dbReference type="GeneID" id="75137956"/>
<evidence type="ECO:0000313" key="4">
    <source>
        <dbReference type="EMBL" id="OXS41833.1"/>
    </source>
</evidence>
<dbReference type="PIRSF" id="PIRSF012509">
    <property type="entry name" value="CamS"/>
    <property type="match status" value="1"/>
</dbReference>
<reference evidence="8" key="3">
    <citation type="submission" date="2017-12" db="EMBL/GenBank/DDBJ databases">
        <authorList>
            <person name="Christensen H."/>
        </authorList>
    </citation>
    <scope>NUCLEOTIDE SEQUENCE [LARGE SCALE GENOMIC DNA]</scope>
    <source>
        <strain evidence="8">268A</strain>
    </source>
</reference>
<evidence type="ECO:0000313" key="9">
    <source>
        <dbReference type="Proteomes" id="UP000563853"/>
    </source>
</evidence>
<evidence type="ECO:0000313" key="7">
    <source>
        <dbReference type="Proteomes" id="UP000215261"/>
    </source>
</evidence>
<evidence type="ECO:0000256" key="1">
    <source>
        <dbReference type="SAM" id="MobiDB-lite"/>
    </source>
</evidence>
<feature type="compositionally biased region" description="Basic and acidic residues" evidence="1">
    <location>
        <begin position="136"/>
        <end position="145"/>
    </location>
</feature>
<dbReference type="PROSITE" id="PS51257">
    <property type="entry name" value="PROKAR_LIPOPROTEIN"/>
    <property type="match status" value="1"/>
</dbReference>
<reference evidence="3 9" key="4">
    <citation type="submission" date="2020-04" db="EMBL/GenBank/DDBJ databases">
        <authorList>
            <person name="Hitch T.C.A."/>
            <person name="Wylensek D."/>
            <person name="Clavel T."/>
        </authorList>
    </citation>
    <scope>NUCLEOTIDE SEQUENCE [LARGE SCALE GENOMIC DNA]</scope>
    <source>
        <strain evidence="3 9">WCA-389-WT-5H1</strain>
    </source>
</reference>
<gene>
    <name evidence="4" type="ORF">AYP69_01750</name>
    <name evidence="5" type="ORF">CYR79_01825</name>
    <name evidence="3" type="ORF">HF863_02840</name>
    <name evidence="6" type="ORF">N4562_08845</name>
</gene>
<evidence type="ECO:0000313" key="3">
    <source>
        <dbReference type="EMBL" id="NME41716.1"/>
    </source>
</evidence>
<keyword evidence="2" id="KW-0732">Signal</keyword>
<dbReference type="CDD" id="cd13441">
    <property type="entry name" value="CamS_repeat_1"/>
    <property type="match status" value="1"/>
</dbReference>
<dbReference type="Proteomes" id="UP000234579">
    <property type="component" value="Unassembled WGS sequence"/>
</dbReference>
<evidence type="ECO:0000313" key="6">
    <source>
        <dbReference type="EMBL" id="UXC63146.1"/>
    </source>
</evidence>
<feature type="signal peptide" evidence="2">
    <location>
        <begin position="1"/>
        <end position="21"/>
    </location>
</feature>
<reference evidence="5" key="2">
    <citation type="submission" date="2017-12" db="EMBL/GenBank/DDBJ databases">
        <authorList>
            <person name="Hurst M.R.H."/>
        </authorList>
    </citation>
    <scope>NUCLEOTIDE SEQUENCE [LARGE SCALE GENOMIC DNA]</scope>
    <source>
        <strain evidence="5">268A</strain>
    </source>
</reference>
<dbReference type="Proteomes" id="UP001058429">
    <property type="component" value="Chromosome"/>
</dbReference>
<dbReference type="EMBL" id="JABAFP010000007">
    <property type="protein sequence ID" value="NME41716.1"/>
    <property type="molecule type" value="Genomic_DNA"/>
</dbReference>
<dbReference type="Pfam" id="PF07537">
    <property type="entry name" value="CamS"/>
    <property type="match status" value="1"/>
</dbReference>
<sequence>MVNKKLNLMVTLGLSTLLLTACGNLGSSSGTTTNTNEESASSGYQTTGQTNDSEYTGVIINGRYRTNKSRGVGVSQNSENLLNLKSFESGLTDISKEYFSTKDYVFQEGQTLSKSTVEDWLARKSSKNPDGLNPEDNGKNGENERNPMYVQQIEEQDYMKEDSKGNLSLAGITVGIGMNRKDYYQKEEYGATYVTTISKEEMEKQGKIAAAKVVARLRAKVGNDVPIVVAMYQQAEMDSLVGGSFYAYTEVKAGSSEITDWTDTDISSYVFPATSTKSVPNDNDEAAFESFKNKIQNFFPNLAGVTAQAKYKGKNLQGLKVTITTQFYSETEITSFTQYVAKAAKTYLPSGIPVDIQVKGSDGTVQSFLAKTAKDSSYYTHVFTSY</sequence>
<dbReference type="CDD" id="cd13440">
    <property type="entry name" value="CamS_repeat_2"/>
    <property type="match status" value="1"/>
</dbReference>
<reference evidence="6" key="5">
    <citation type="submission" date="2022-09" db="EMBL/GenBank/DDBJ databases">
        <title>Complete genome of Ligilactobacillus agilis AM_LB6, isolated from chicken feces.</title>
        <authorList>
            <person name="den Bakker H.C."/>
            <person name="Mann A."/>
        </authorList>
    </citation>
    <scope>NUCLEOTIDE SEQUENCE</scope>
    <source>
        <strain evidence="6">AM_LB6</strain>
    </source>
</reference>
<dbReference type="InterPro" id="IPR011426">
    <property type="entry name" value="CamS"/>
</dbReference>
<dbReference type="EMBL" id="CP104396">
    <property type="protein sequence ID" value="UXC63146.1"/>
    <property type="molecule type" value="Genomic_DNA"/>
</dbReference>
<feature type="compositionally biased region" description="Low complexity" evidence="1">
    <location>
        <begin position="28"/>
        <end position="43"/>
    </location>
</feature>
<dbReference type="EMBL" id="PKGI01000008">
    <property type="protein sequence ID" value="PLA77272.1"/>
    <property type="molecule type" value="Genomic_DNA"/>
</dbReference>